<gene>
    <name evidence="1" type="ORF">RchiOBHm_Chr2g0096241</name>
</gene>
<proteinExistence type="predicted"/>
<protein>
    <submittedName>
        <fullName evidence="1">Uncharacterized protein</fullName>
    </submittedName>
</protein>
<keyword evidence="2" id="KW-1185">Reference proteome</keyword>
<comment type="caution">
    <text evidence="1">The sequence shown here is derived from an EMBL/GenBank/DDBJ whole genome shotgun (WGS) entry which is preliminary data.</text>
</comment>
<reference evidence="1 2" key="1">
    <citation type="journal article" date="2018" name="Nat. Genet.">
        <title>The Rosa genome provides new insights in the design of modern roses.</title>
        <authorList>
            <person name="Bendahmane M."/>
        </authorList>
    </citation>
    <scope>NUCLEOTIDE SEQUENCE [LARGE SCALE GENOMIC DNA]</scope>
    <source>
        <strain evidence="2">cv. Old Blush</strain>
    </source>
</reference>
<name>A0A2P6RL16_ROSCH</name>
<evidence type="ECO:0000313" key="1">
    <source>
        <dbReference type="EMBL" id="PRQ47120.1"/>
    </source>
</evidence>
<dbReference type="Proteomes" id="UP000238479">
    <property type="component" value="Chromosome 2"/>
</dbReference>
<dbReference type="AlphaFoldDB" id="A0A2P6RL16"/>
<evidence type="ECO:0000313" key="2">
    <source>
        <dbReference type="Proteomes" id="UP000238479"/>
    </source>
</evidence>
<sequence>MPGSLAEREISSSGMISGFWVKVDWDELMARGSEIELDLLLDVSGLLWLASNGDEPAFYSGDRRGRFVLRIGVLKWYS</sequence>
<organism evidence="1 2">
    <name type="scientific">Rosa chinensis</name>
    <name type="common">China rose</name>
    <dbReference type="NCBI Taxonomy" id="74649"/>
    <lineage>
        <taxon>Eukaryota</taxon>
        <taxon>Viridiplantae</taxon>
        <taxon>Streptophyta</taxon>
        <taxon>Embryophyta</taxon>
        <taxon>Tracheophyta</taxon>
        <taxon>Spermatophyta</taxon>
        <taxon>Magnoliopsida</taxon>
        <taxon>eudicotyledons</taxon>
        <taxon>Gunneridae</taxon>
        <taxon>Pentapetalae</taxon>
        <taxon>rosids</taxon>
        <taxon>fabids</taxon>
        <taxon>Rosales</taxon>
        <taxon>Rosaceae</taxon>
        <taxon>Rosoideae</taxon>
        <taxon>Rosoideae incertae sedis</taxon>
        <taxon>Rosa</taxon>
    </lineage>
</organism>
<accession>A0A2P6RL16</accession>
<dbReference type="EMBL" id="PDCK01000040">
    <property type="protein sequence ID" value="PRQ47120.1"/>
    <property type="molecule type" value="Genomic_DNA"/>
</dbReference>
<dbReference type="Gramene" id="PRQ47120">
    <property type="protein sequence ID" value="PRQ47120"/>
    <property type="gene ID" value="RchiOBHm_Chr2g0096241"/>
</dbReference>